<gene>
    <name evidence="3" type="ORF">JKL49_12010</name>
    <name evidence="4" type="ORF">JKL49_17370</name>
</gene>
<proteinExistence type="predicted"/>
<comment type="subcellular location">
    <subcellularLocation>
        <location evidence="1">Cell inner membrane</location>
        <topology evidence="1">Multi-pass membrane protein</topology>
    </subcellularLocation>
</comment>
<dbReference type="NCBIfam" id="NF008742">
    <property type="entry name" value="PRK11770.1-4"/>
    <property type="match status" value="1"/>
</dbReference>
<dbReference type="InterPro" id="IPR005185">
    <property type="entry name" value="YccF"/>
</dbReference>
<keyword evidence="1" id="KW-1003">Cell membrane</keyword>
<feature type="domain" description="Inner membrane component" evidence="2">
    <location>
        <begin position="77"/>
        <end position="127"/>
    </location>
</feature>
<dbReference type="InterPro" id="IPR052937">
    <property type="entry name" value="Inner_membrane_protein"/>
</dbReference>
<reference evidence="3" key="2">
    <citation type="submission" date="2021-04" db="EMBL/GenBank/DDBJ databases">
        <title>Draft genome assembly of strain Phenylobacterium sp. 20VBR1 using MiniION and Illumina platforms.</title>
        <authorList>
            <person name="Thomas F.A."/>
            <person name="Krishnan K.P."/>
            <person name="Sinha R.K."/>
        </authorList>
    </citation>
    <scope>NUCLEOTIDE SEQUENCE</scope>
    <source>
        <strain evidence="3">20VBR1</strain>
    </source>
</reference>
<feature type="transmembrane region" description="Helical" evidence="1">
    <location>
        <begin position="30"/>
        <end position="51"/>
    </location>
</feature>
<dbReference type="EMBL" id="JAGSGD010000001">
    <property type="protein sequence ID" value="MBR7620111.1"/>
    <property type="molecule type" value="Genomic_DNA"/>
</dbReference>
<keyword evidence="5" id="KW-1185">Reference proteome</keyword>
<dbReference type="PANTHER" id="PTHR42903:SF1">
    <property type="entry name" value="INNER MEMBRANE PROTEIN YCCF"/>
    <property type="match status" value="1"/>
</dbReference>
<evidence type="ECO:0000313" key="4">
    <source>
        <dbReference type="EMBL" id="QQZ48992.1"/>
    </source>
</evidence>
<dbReference type="NCBIfam" id="NF008741">
    <property type="entry name" value="PRK11770.1-3"/>
    <property type="match status" value="1"/>
</dbReference>
<feature type="transmembrane region" description="Helical" evidence="1">
    <location>
        <begin position="7"/>
        <end position="24"/>
    </location>
</feature>
<dbReference type="AlphaFoldDB" id="A0A941D3A4"/>
<evidence type="ECO:0000313" key="3">
    <source>
        <dbReference type="EMBL" id="MBR7620111.1"/>
    </source>
</evidence>
<evidence type="ECO:0000256" key="1">
    <source>
        <dbReference type="PIRNR" id="PIRNR028777"/>
    </source>
</evidence>
<accession>A0A941D3A4</accession>
<reference evidence="4" key="1">
    <citation type="submission" date="2021-01" db="EMBL/GenBank/DDBJ databases">
        <title>Genome sequence of Phenylobacterium sp. 20VBR1 isolated from a valley glaceir, Ny-Alesund, Svalbard.</title>
        <authorList>
            <person name="Thomas F.A."/>
            <person name="Krishnan K.P."/>
            <person name="Sinha R.K."/>
        </authorList>
    </citation>
    <scope>NUCLEOTIDE SEQUENCE</scope>
    <source>
        <strain evidence="4">20VBR1</strain>
    </source>
</reference>
<feature type="domain" description="Inner membrane component" evidence="2">
    <location>
        <begin position="5"/>
        <end position="55"/>
    </location>
</feature>
<dbReference type="RefSeq" id="WP_215340837.1">
    <property type="nucleotide sequence ID" value="NZ_JAGSGD010000001.1"/>
</dbReference>
<dbReference type="EMBL" id="CP068570">
    <property type="protein sequence ID" value="QQZ48992.1"/>
    <property type="molecule type" value="Genomic_DNA"/>
</dbReference>
<feature type="transmembrane region" description="Helical" evidence="1">
    <location>
        <begin position="72"/>
        <end position="89"/>
    </location>
</feature>
<dbReference type="NCBIfam" id="NF008740">
    <property type="entry name" value="PRK11770.1-2"/>
    <property type="match status" value="1"/>
</dbReference>
<dbReference type="PANTHER" id="PTHR42903">
    <property type="entry name" value="INNER MEMBRANE PROTEIN YCCF"/>
    <property type="match status" value="1"/>
</dbReference>
<organism evidence="3 5">
    <name type="scientific">Phenylobacterium glaciei</name>
    <dbReference type="NCBI Taxonomy" id="2803784"/>
    <lineage>
        <taxon>Bacteria</taxon>
        <taxon>Pseudomonadati</taxon>
        <taxon>Pseudomonadota</taxon>
        <taxon>Alphaproteobacteria</taxon>
        <taxon>Caulobacterales</taxon>
        <taxon>Caulobacteraceae</taxon>
        <taxon>Phenylobacterium</taxon>
    </lineage>
</organism>
<keyword evidence="1" id="KW-0472">Membrane</keyword>
<protein>
    <recommendedName>
        <fullName evidence="1">Inner membrane protein YccF</fullName>
    </recommendedName>
</protein>
<dbReference type="Pfam" id="PF03733">
    <property type="entry name" value="YccF"/>
    <property type="match status" value="2"/>
</dbReference>
<feature type="transmembrane region" description="Helical" evidence="1">
    <location>
        <begin position="95"/>
        <end position="112"/>
    </location>
</feature>
<keyword evidence="1" id="KW-1133">Transmembrane helix</keyword>
<keyword evidence="1" id="KW-0997">Cell inner membrane</keyword>
<evidence type="ECO:0000313" key="5">
    <source>
        <dbReference type="Proteomes" id="UP000622580"/>
    </source>
</evidence>
<dbReference type="Proteomes" id="UP000622580">
    <property type="component" value="Unassembled WGS sequence"/>
</dbReference>
<evidence type="ECO:0000259" key="2">
    <source>
        <dbReference type="Pfam" id="PF03733"/>
    </source>
</evidence>
<sequence>MLRLILNILWFVLGGFVSALLWMLSGVLLAITIVGLPWAFAAFRIAGFSAWPFGRQVVARDLHSGREDLGTGPLGFVMNVVWFVLGGWYLALHHLVLAFGLAITIIGIPFALQHVKLAVISLAPVGKQVVEA</sequence>
<dbReference type="PIRSF" id="PIRSF028777">
    <property type="entry name" value="UCP028777"/>
    <property type="match status" value="1"/>
</dbReference>
<dbReference type="InterPro" id="IPR031308">
    <property type="entry name" value="UCP028777"/>
</dbReference>
<keyword evidence="1" id="KW-0812">Transmembrane</keyword>
<dbReference type="GO" id="GO:0005886">
    <property type="term" value="C:plasma membrane"/>
    <property type="evidence" value="ECO:0007669"/>
    <property type="project" value="UniProtKB-SubCell"/>
</dbReference>
<name>A0A941D3A4_9CAUL</name>